<dbReference type="PANTHER" id="PTHR37042:SF4">
    <property type="entry name" value="OUTER MEMBRANE PROTEIN RV1973"/>
    <property type="match status" value="1"/>
</dbReference>
<keyword evidence="4" id="KW-1133">Transmembrane helix</keyword>
<name>A0A6J4MS50_9ACTN</name>
<evidence type="ECO:0000256" key="2">
    <source>
        <dbReference type="ARBA" id="ARBA00023136"/>
    </source>
</evidence>
<reference evidence="5" key="1">
    <citation type="submission" date="2020-02" db="EMBL/GenBank/DDBJ databases">
        <authorList>
            <person name="Meier V. D."/>
        </authorList>
    </citation>
    <scope>NUCLEOTIDE SEQUENCE</scope>
    <source>
        <strain evidence="5">AVDCRST_MAG47</strain>
    </source>
</reference>
<dbReference type="GO" id="GO:0016020">
    <property type="term" value="C:membrane"/>
    <property type="evidence" value="ECO:0007669"/>
    <property type="project" value="UniProtKB-SubCell"/>
</dbReference>
<keyword evidence="2 4" id="KW-0472">Membrane</keyword>
<gene>
    <name evidence="5" type="ORF">AVDCRST_MAG47-550</name>
</gene>
<dbReference type="EMBL" id="CADCUK010000039">
    <property type="protein sequence ID" value="CAA9365646.1"/>
    <property type="molecule type" value="Genomic_DNA"/>
</dbReference>
<evidence type="ECO:0008006" key="6">
    <source>
        <dbReference type="Google" id="ProtNLM"/>
    </source>
</evidence>
<feature type="compositionally biased region" description="Polar residues" evidence="3">
    <location>
        <begin position="89"/>
        <end position="104"/>
    </location>
</feature>
<dbReference type="AlphaFoldDB" id="A0A6J4MS50"/>
<evidence type="ECO:0000256" key="4">
    <source>
        <dbReference type="SAM" id="Phobius"/>
    </source>
</evidence>
<comment type="subcellular location">
    <subcellularLocation>
        <location evidence="1">Membrane</location>
    </subcellularLocation>
</comment>
<organism evidence="5">
    <name type="scientific">uncultured Nocardioidaceae bacterium</name>
    <dbReference type="NCBI Taxonomy" id="253824"/>
    <lineage>
        <taxon>Bacteria</taxon>
        <taxon>Bacillati</taxon>
        <taxon>Actinomycetota</taxon>
        <taxon>Actinomycetes</taxon>
        <taxon>Propionibacteriales</taxon>
        <taxon>Nocardioidaceae</taxon>
        <taxon>environmental samples</taxon>
    </lineage>
</organism>
<accession>A0A6J4MS50</accession>
<proteinExistence type="predicted"/>
<feature type="region of interest" description="Disordered" evidence="3">
    <location>
        <begin position="1"/>
        <end position="115"/>
    </location>
</feature>
<sequence>MSTQQPPGSSRRRRIAGERRGRALPGDEQSLLTPPPTAPSVEPVAKTPARSSASTEPAPVEVEKTTTAPSRTTRLRTRTKVVGADAPSRVSSTDADPDVSGSTASDREEASATPTGWWGSRASLLILTAVLVALLALAGLVALGLLGTDGVKDVSGAEAVEESTRTAPAAAEAAATAILAYDFRSLDADQDAASRLMTEDFATEYSETFEKVVRPAAEETRAKVTASVLATSVVRATEDTVRVLLFVDQATTSTTNERPQIALNRVEMSLVRDGDGWLVSDISSY</sequence>
<keyword evidence="4" id="KW-0812">Transmembrane</keyword>
<dbReference type="PANTHER" id="PTHR37042">
    <property type="entry name" value="OUTER MEMBRANE PROTEIN RV1973"/>
    <property type="match status" value="1"/>
</dbReference>
<evidence type="ECO:0000256" key="3">
    <source>
        <dbReference type="SAM" id="MobiDB-lite"/>
    </source>
</evidence>
<evidence type="ECO:0000256" key="1">
    <source>
        <dbReference type="ARBA" id="ARBA00004370"/>
    </source>
</evidence>
<feature type="transmembrane region" description="Helical" evidence="4">
    <location>
        <begin position="124"/>
        <end position="146"/>
    </location>
</feature>
<evidence type="ECO:0000313" key="5">
    <source>
        <dbReference type="EMBL" id="CAA9365646.1"/>
    </source>
</evidence>
<protein>
    <recommendedName>
        <fullName evidence="6">Mce-associated membrane protein</fullName>
    </recommendedName>
</protein>